<reference evidence="2" key="1">
    <citation type="submission" date="2022-04" db="EMBL/GenBank/DDBJ databases">
        <title>Carnegiea gigantea Genome sequencing and assembly v2.</title>
        <authorList>
            <person name="Copetti D."/>
            <person name="Sanderson M.J."/>
            <person name="Burquez A."/>
            <person name="Wojciechowski M.F."/>
        </authorList>
    </citation>
    <scope>NUCLEOTIDE SEQUENCE</scope>
    <source>
        <strain evidence="2">SGP5-SGP5p</strain>
        <tissue evidence="2">Aerial part</tissue>
    </source>
</reference>
<feature type="region of interest" description="Disordered" evidence="1">
    <location>
        <begin position="62"/>
        <end position="90"/>
    </location>
</feature>
<dbReference type="AlphaFoldDB" id="A0A9Q1KV51"/>
<comment type="caution">
    <text evidence="2">The sequence shown here is derived from an EMBL/GenBank/DDBJ whole genome shotgun (WGS) entry which is preliminary data.</text>
</comment>
<sequence length="153" mass="17080">MTDAITCQVSEQVKRAMEAANPATPLPHFDSVPVHRCEPSHWAKGISSPCYMEWGREVSQSYQSSHPYTEQPGQHAAMGPTGRPTADTPQLNAESLRKPFMNWLTREVNPTGMICLPVHFGNKLRSKNLEVDVLVIHVPTAYNVIWGVRSSTR</sequence>
<dbReference type="Proteomes" id="UP001153076">
    <property type="component" value="Unassembled WGS sequence"/>
</dbReference>
<proteinExistence type="predicted"/>
<evidence type="ECO:0000256" key="1">
    <source>
        <dbReference type="SAM" id="MobiDB-lite"/>
    </source>
</evidence>
<name>A0A9Q1KV51_9CARY</name>
<feature type="compositionally biased region" description="Polar residues" evidence="1">
    <location>
        <begin position="62"/>
        <end position="72"/>
    </location>
</feature>
<keyword evidence="3" id="KW-1185">Reference proteome</keyword>
<gene>
    <name evidence="2" type="ORF">Cgig2_027194</name>
</gene>
<evidence type="ECO:0000313" key="3">
    <source>
        <dbReference type="Proteomes" id="UP001153076"/>
    </source>
</evidence>
<organism evidence="2 3">
    <name type="scientific">Carnegiea gigantea</name>
    <dbReference type="NCBI Taxonomy" id="171969"/>
    <lineage>
        <taxon>Eukaryota</taxon>
        <taxon>Viridiplantae</taxon>
        <taxon>Streptophyta</taxon>
        <taxon>Embryophyta</taxon>
        <taxon>Tracheophyta</taxon>
        <taxon>Spermatophyta</taxon>
        <taxon>Magnoliopsida</taxon>
        <taxon>eudicotyledons</taxon>
        <taxon>Gunneridae</taxon>
        <taxon>Pentapetalae</taxon>
        <taxon>Caryophyllales</taxon>
        <taxon>Cactineae</taxon>
        <taxon>Cactaceae</taxon>
        <taxon>Cactoideae</taxon>
        <taxon>Echinocereeae</taxon>
        <taxon>Carnegiea</taxon>
    </lineage>
</organism>
<protein>
    <submittedName>
        <fullName evidence="2">Uncharacterized protein</fullName>
    </submittedName>
</protein>
<dbReference type="EMBL" id="JAKOGI010000024">
    <property type="protein sequence ID" value="KAJ8449192.1"/>
    <property type="molecule type" value="Genomic_DNA"/>
</dbReference>
<accession>A0A9Q1KV51</accession>
<evidence type="ECO:0000313" key="2">
    <source>
        <dbReference type="EMBL" id="KAJ8449192.1"/>
    </source>
</evidence>